<organism evidence="1">
    <name type="scientific">Spongospora subterranea</name>
    <dbReference type="NCBI Taxonomy" id="70186"/>
    <lineage>
        <taxon>Eukaryota</taxon>
        <taxon>Sar</taxon>
        <taxon>Rhizaria</taxon>
        <taxon>Endomyxa</taxon>
        <taxon>Phytomyxea</taxon>
        <taxon>Plasmodiophorida</taxon>
        <taxon>Plasmodiophoridae</taxon>
        <taxon>Spongospora</taxon>
    </lineage>
</organism>
<feature type="non-terminal residue" evidence="1">
    <location>
        <position position="1"/>
    </location>
</feature>
<evidence type="ECO:0000313" key="1">
    <source>
        <dbReference type="EMBL" id="CRZ02942.1"/>
    </source>
</evidence>
<name>A0A0H5QN18_9EUKA</name>
<reference evidence="1" key="1">
    <citation type="submission" date="2015-04" db="EMBL/GenBank/DDBJ databases">
        <title>The genome sequence of the plant pathogenic Rhizarian Plasmodiophora brassicae reveals insights in its biotrophic life cycle and the origin of chitin synthesis.</title>
        <authorList>
            <person name="Schwelm A."/>
            <person name="Fogelqvist J."/>
            <person name="Knaust A."/>
            <person name="Julke S."/>
            <person name="Lilja T."/>
            <person name="Dhandapani V."/>
            <person name="Bonilla-Rosso G."/>
            <person name="Karlsson M."/>
            <person name="Shevchenko A."/>
            <person name="Choi S.R."/>
            <person name="Kim H.G."/>
            <person name="Park J.Y."/>
            <person name="Lim Y.P."/>
            <person name="Ludwig-Muller J."/>
            <person name="Dixelius C."/>
        </authorList>
    </citation>
    <scope>NUCLEOTIDE SEQUENCE</scope>
    <source>
        <tissue evidence="1">Potato root galls</tissue>
    </source>
</reference>
<proteinExistence type="predicted"/>
<sequence length="114" mass="12432">CHPAPIGVPLLVYKGTSGDNAAVIQPIRCQSAYWPPVIAMATTGDIATSILVIFVRSAMPNILVPPFGVQCHISSTSRLLLLYQRTKIPTMSFANPFSMFSLSWSHLISLLYIV</sequence>
<accession>A0A0H5QN18</accession>
<dbReference type="AlphaFoldDB" id="A0A0H5QN18"/>
<protein>
    <submittedName>
        <fullName evidence="1">Uncharacterized protein</fullName>
    </submittedName>
</protein>
<dbReference type="EMBL" id="HACM01002500">
    <property type="protein sequence ID" value="CRZ02942.1"/>
    <property type="molecule type" value="Transcribed_RNA"/>
</dbReference>